<dbReference type="SUPFAM" id="SSF48695">
    <property type="entry name" value="Multiheme cytochromes"/>
    <property type="match status" value="1"/>
</dbReference>
<dbReference type="InterPro" id="IPR036280">
    <property type="entry name" value="Multihaem_cyt_sf"/>
</dbReference>
<comment type="caution">
    <text evidence="2">The sequence shown here is derived from an EMBL/GenBank/DDBJ whole genome shotgun (WGS) entry which is preliminary data.</text>
</comment>
<gene>
    <name evidence="2" type="ORF">ACFFGT_28115</name>
</gene>
<evidence type="ECO:0000313" key="2">
    <source>
        <dbReference type="EMBL" id="MFC0518113.1"/>
    </source>
</evidence>
<keyword evidence="3" id="KW-1185">Reference proteome</keyword>
<keyword evidence="1" id="KW-0812">Transmembrane</keyword>
<feature type="transmembrane region" description="Helical" evidence="1">
    <location>
        <begin position="15"/>
        <end position="35"/>
    </location>
</feature>
<evidence type="ECO:0008006" key="4">
    <source>
        <dbReference type="Google" id="ProtNLM"/>
    </source>
</evidence>
<keyword evidence="1" id="KW-1133">Transmembrane helix</keyword>
<name>A0ABV6LF66_9SPHI</name>
<protein>
    <recommendedName>
        <fullName evidence="4">Cytochrome c domain-containing protein</fullName>
    </recommendedName>
</protein>
<dbReference type="EMBL" id="JBHLTS010000077">
    <property type="protein sequence ID" value="MFC0518113.1"/>
    <property type="molecule type" value="Genomic_DNA"/>
</dbReference>
<proteinExistence type="predicted"/>
<dbReference type="RefSeq" id="WP_377025837.1">
    <property type="nucleotide sequence ID" value="NZ_JBHLTS010000077.1"/>
</dbReference>
<reference evidence="2 3" key="1">
    <citation type="submission" date="2024-09" db="EMBL/GenBank/DDBJ databases">
        <authorList>
            <person name="Sun Q."/>
            <person name="Mori K."/>
        </authorList>
    </citation>
    <scope>NUCLEOTIDE SEQUENCE [LARGE SCALE GENOMIC DNA]</scope>
    <source>
        <strain evidence="2 3">NCAIM B.02415</strain>
    </source>
</reference>
<evidence type="ECO:0000313" key="3">
    <source>
        <dbReference type="Proteomes" id="UP001589828"/>
    </source>
</evidence>
<accession>A0ABV6LF66</accession>
<dbReference type="Proteomes" id="UP001589828">
    <property type="component" value="Unassembled WGS sequence"/>
</dbReference>
<sequence>MNKQISNRRNCSSNFRLLIVIGLLYGVIGIMAFTVNNDNGSKVAEKKLLPSLKKDSVTSVKAFQQVYTVLMSARCMNCHPSGNVPLQGDDNHLHTMLPQRGIDGKGVYAMKCANCHQPTNTAGLHTPPGNPNWHLPPANMRMVFQGRTPRQLAKQLIDPKQNGHKDLKKLIAHADDGLVLAGWNPGEGRTLPPMSHAAFKKAWLTWLNTGAFAPAK</sequence>
<evidence type="ECO:0000256" key="1">
    <source>
        <dbReference type="SAM" id="Phobius"/>
    </source>
</evidence>
<keyword evidence="1" id="KW-0472">Membrane</keyword>
<organism evidence="2 3">
    <name type="scientific">Mucilaginibacter angelicae</name>
    <dbReference type="NCBI Taxonomy" id="869718"/>
    <lineage>
        <taxon>Bacteria</taxon>
        <taxon>Pseudomonadati</taxon>
        <taxon>Bacteroidota</taxon>
        <taxon>Sphingobacteriia</taxon>
        <taxon>Sphingobacteriales</taxon>
        <taxon>Sphingobacteriaceae</taxon>
        <taxon>Mucilaginibacter</taxon>
    </lineage>
</organism>